<accession>A0ABD2LEJ3</accession>
<evidence type="ECO:0000313" key="2">
    <source>
        <dbReference type="Proteomes" id="UP001620626"/>
    </source>
</evidence>
<keyword evidence="2" id="KW-1185">Reference proteome</keyword>
<dbReference type="EMBL" id="JBICBT010000440">
    <property type="protein sequence ID" value="KAL3113628.1"/>
    <property type="molecule type" value="Genomic_DNA"/>
</dbReference>
<dbReference type="Proteomes" id="UP001620626">
    <property type="component" value="Unassembled WGS sequence"/>
</dbReference>
<organism evidence="1 2">
    <name type="scientific">Heterodera trifolii</name>
    <dbReference type="NCBI Taxonomy" id="157864"/>
    <lineage>
        <taxon>Eukaryota</taxon>
        <taxon>Metazoa</taxon>
        <taxon>Ecdysozoa</taxon>
        <taxon>Nematoda</taxon>
        <taxon>Chromadorea</taxon>
        <taxon>Rhabditida</taxon>
        <taxon>Tylenchina</taxon>
        <taxon>Tylenchomorpha</taxon>
        <taxon>Tylenchoidea</taxon>
        <taxon>Heteroderidae</taxon>
        <taxon>Heteroderinae</taxon>
        <taxon>Heterodera</taxon>
    </lineage>
</organism>
<gene>
    <name evidence="1" type="ORF">niasHT_010657</name>
</gene>
<comment type="caution">
    <text evidence="1">The sequence shown here is derived from an EMBL/GenBank/DDBJ whole genome shotgun (WGS) entry which is preliminary data.</text>
</comment>
<protein>
    <submittedName>
        <fullName evidence="1">Uncharacterized protein</fullName>
    </submittedName>
</protein>
<evidence type="ECO:0000313" key="1">
    <source>
        <dbReference type="EMBL" id="KAL3113628.1"/>
    </source>
</evidence>
<sequence>MGAGTIEYGPFEFGAKLYGGVGHVAQMAGHKSAQRSLLRALAGTGAVSSSPRSKSLTFVVRAGPYEFKCCYNVRSANFGIFIAFEMCRVRPFSTVWITTEYPTAKLGKRFKIREDCADLAKRIEMKATDAPDWQMFEFMGHFEYAAFIFDFPMLGGGKGGGQ</sequence>
<name>A0ABD2LEJ3_9BILA</name>
<dbReference type="AlphaFoldDB" id="A0ABD2LEJ3"/>
<reference evidence="1 2" key="1">
    <citation type="submission" date="2024-10" db="EMBL/GenBank/DDBJ databases">
        <authorList>
            <person name="Kim D."/>
        </authorList>
    </citation>
    <scope>NUCLEOTIDE SEQUENCE [LARGE SCALE GENOMIC DNA]</scope>
    <source>
        <strain evidence="1">BH-2024</strain>
    </source>
</reference>
<proteinExistence type="predicted"/>